<feature type="compositionally biased region" description="Low complexity" evidence="2">
    <location>
        <begin position="304"/>
        <end position="315"/>
    </location>
</feature>
<organism evidence="3 4">
    <name type="scientific">Polarella glacialis</name>
    <name type="common">Dinoflagellate</name>
    <dbReference type="NCBI Taxonomy" id="89957"/>
    <lineage>
        <taxon>Eukaryota</taxon>
        <taxon>Sar</taxon>
        <taxon>Alveolata</taxon>
        <taxon>Dinophyceae</taxon>
        <taxon>Suessiales</taxon>
        <taxon>Suessiaceae</taxon>
        <taxon>Polarella</taxon>
    </lineage>
</organism>
<feature type="compositionally biased region" description="Low complexity" evidence="2">
    <location>
        <begin position="152"/>
        <end position="190"/>
    </location>
</feature>
<feature type="region of interest" description="Disordered" evidence="2">
    <location>
        <begin position="139"/>
        <end position="190"/>
    </location>
</feature>
<evidence type="ECO:0000313" key="3">
    <source>
        <dbReference type="EMBL" id="CAE8700809.1"/>
    </source>
</evidence>
<dbReference type="AlphaFoldDB" id="A0A813KDR9"/>
<dbReference type="EMBL" id="CAJNNW010029595">
    <property type="protein sequence ID" value="CAE8700809.1"/>
    <property type="molecule type" value="Genomic_DNA"/>
</dbReference>
<gene>
    <name evidence="3" type="ORF">PGLA2088_LOCUS31794</name>
</gene>
<name>A0A813KDR9_POLGL</name>
<feature type="non-terminal residue" evidence="3">
    <location>
        <position position="315"/>
    </location>
</feature>
<evidence type="ECO:0000256" key="1">
    <source>
        <dbReference type="SAM" id="Coils"/>
    </source>
</evidence>
<keyword evidence="1" id="KW-0175">Coiled coil</keyword>
<feature type="region of interest" description="Disordered" evidence="2">
    <location>
        <begin position="289"/>
        <end position="315"/>
    </location>
</feature>
<comment type="caution">
    <text evidence="3">The sequence shown here is derived from an EMBL/GenBank/DDBJ whole genome shotgun (WGS) entry which is preliminary data.</text>
</comment>
<sequence>EQFENRVPYFTEVQNLRDTAKEAIVRRMELEATVAAGEFGASAETSEGGERQGRRAVEEVRLREELRHARLLADTYQSRTLELEKIRMELEDQVRSCKTTQEKEELQRQKLSNEVNRLRAERETAKAAKVAYEAEKSAMQAATGTPNGSRRGLLGSTNNSGLLGSASATSSFSSRPGSARGQRPAATTAAAASSFGRAAASAAASAPRSPRLAGSATEPLSRRLGSGLAAAGTISTLASPRDLRRQLSSIRVAGEVTSAEQLGMSMELDSDIASSGPIPEEYVSMEREQHPGTFQAPALRGTVASAASTSSQPAS</sequence>
<proteinExistence type="predicted"/>
<evidence type="ECO:0000256" key="2">
    <source>
        <dbReference type="SAM" id="MobiDB-lite"/>
    </source>
</evidence>
<evidence type="ECO:0000313" key="4">
    <source>
        <dbReference type="Proteomes" id="UP000626109"/>
    </source>
</evidence>
<reference evidence="3" key="1">
    <citation type="submission" date="2021-02" db="EMBL/GenBank/DDBJ databases">
        <authorList>
            <person name="Dougan E. K."/>
            <person name="Rhodes N."/>
            <person name="Thang M."/>
            <person name="Chan C."/>
        </authorList>
    </citation>
    <scope>NUCLEOTIDE SEQUENCE</scope>
</reference>
<feature type="coiled-coil region" evidence="1">
    <location>
        <begin position="101"/>
        <end position="135"/>
    </location>
</feature>
<accession>A0A813KDR9</accession>
<protein>
    <submittedName>
        <fullName evidence="3">Uncharacterized protein</fullName>
    </submittedName>
</protein>
<feature type="non-terminal residue" evidence="3">
    <location>
        <position position="1"/>
    </location>
</feature>
<dbReference type="Proteomes" id="UP000626109">
    <property type="component" value="Unassembled WGS sequence"/>
</dbReference>